<gene>
    <name evidence="2" type="ORF">ACFPFW_07450</name>
</gene>
<dbReference type="PROSITE" id="PS51318">
    <property type="entry name" value="TAT"/>
    <property type="match status" value="1"/>
</dbReference>
<dbReference type="EMBL" id="JBHSJF010000006">
    <property type="protein sequence ID" value="MFC5067852.1"/>
    <property type="molecule type" value="Genomic_DNA"/>
</dbReference>
<accession>A0ABV9Z077</accession>
<dbReference type="Gene3D" id="3.40.190.10">
    <property type="entry name" value="Periplasmic binding protein-like II"/>
    <property type="match status" value="1"/>
</dbReference>
<dbReference type="SUPFAM" id="SSF53850">
    <property type="entry name" value="Periplasmic binding protein-like II"/>
    <property type="match status" value="1"/>
</dbReference>
<dbReference type="PANTHER" id="PTHR30006">
    <property type="entry name" value="THIAMINE-BINDING PERIPLASMIC PROTEIN-RELATED"/>
    <property type="match status" value="1"/>
</dbReference>
<dbReference type="RefSeq" id="WP_379770117.1">
    <property type="nucleotide sequence ID" value="NZ_JBHSJF010000006.1"/>
</dbReference>
<reference evidence="3" key="1">
    <citation type="journal article" date="2019" name="Int. J. Syst. Evol. Microbiol.">
        <title>The Global Catalogue of Microorganisms (GCM) 10K type strain sequencing project: providing services to taxonomists for standard genome sequencing and annotation.</title>
        <authorList>
            <consortium name="The Broad Institute Genomics Platform"/>
            <consortium name="The Broad Institute Genome Sequencing Center for Infectious Disease"/>
            <person name="Wu L."/>
            <person name="Ma J."/>
        </authorList>
    </citation>
    <scope>NUCLEOTIDE SEQUENCE [LARGE SCALE GENOMIC DNA]</scope>
    <source>
        <strain evidence="3">CGMCC 1.16444</strain>
    </source>
</reference>
<dbReference type="Pfam" id="PF13531">
    <property type="entry name" value="SBP_bac_11"/>
    <property type="match status" value="1"/>
</dbReference>
<name>A0ABV9Z077_9HYPH</name>
<dbReference type="PANTHER" id="PTHR30006:SF15">
    <property type="entry name" value="IRON-UTILIZATION PERIPLASMIC PROTEIN"/>
    <property type="match status" value="1"/>
</dbReference>
<dbReference type="InterPro" id="IPR006311">
    <property type="entry name" value="TAT_signal"/>
</dbReference>
<keyword evidence="1" id="KW-0732">Signal</keyword>
<protein>
    <submittedName>
        <fullName evidence="2">Extracellular solute-binding protein</fullName>
    </submittedName>
</protein>
<evidence type="ECO:0000313" key="3">
    <source>
        <dbReference type="Proteomes" id="UP001595796"/>
    </source>
</evidence>
<dbReference type="Proteomes" id="UP001595796">
    <property type="component" value="Unassembled WGS sequence"/>
</dbReference>
<sequence length="145" mass="15193">MNTLVRRDVLKGGTLLAGTAAMGRFGFPMPAIAQETTTLALYSGQHAPPTDAIADAFTEATGIEIVIRRGSSAQLANQIMEEGARSPADLFYSEESPPAVALAEKGLLAPISPDTLKEIPPAYVAKDGTWLAPTARARASPSTKQ</sequence>
<keyword evidence="3" id="KW-1185">Reference proteome</keyword>
<comment type="caution">
    <text evidence="2">The sequence shown here is derived from an EMBL/GenBank/DDBJ whole genome shotgun (WGS) entry which is preliminary data.</text>
</comment>
<proteinExistence type="predicted"/>
<evidence type="ECO:0000256" key="1">
    <source>
        <dbReference type="ARBA" id="ARBA00022729"/>
    </source>
</evidence>
<organism evidence="2 3">
    <name type="scientific">Flaviflagellibacter deserti</name>
    <dbReference type="NCBI Taxonomy" id="2267266"/>
    <lineage>
        <taxon>Bacteria</taxon>
        <taxon>Pseudomonadati</taxon>
        <taxon>Pseudomonadota</taxon>
        <taxon>Alphaproteobacteria</taxon>
        <taxon>Hyphomicrobiales</taxon>
        <taxon>Flaviflagellibacter</taxon>
    </lineage>
</organism>
<evidence type="ECO:0000313" key="2">
    <source>
        <dbReference type="EMBL" id="MFC5067852.1"/>
    </source>
</evidence>